<sequence>MLTRYDVVLFDATVSSIMTLSLAALAPPADATRVYSTAEQNALQLQNELLNLNTDSSALLLCYERALALLPRLEAVHTSDTEAQTRSRRAAQQAHALMLTVHQHFIEAAAQKAYETGLFVSSRPRLEALGMVLESAWQLSCLHARTLTPLPKGFWLGCHLCFAEITTLGWARRTLKNGNHLAAIYRQIMLLGISASNRLEPQKMALLFNIVQDEARYLDLVQLDQALNEQGAFLYQTDSDDAPRFTQERPSQEPQVWWIIETQGILKRLSIRLQRLLVQTEDRHHEIQLIGRLLQEWAAPPRRQHFRLRRRNGEQIQLISLWPRCWNIAAGHIDDAAPEPAKLNICNISASGLLLQGESLNQPLQAGEILMLRRSDQHWQLGLVRWLSLRGDGLSSECGIELIGRSPEAVHIAPITSLGADTLTPALSLAPDIRRGHNGMLILAGKQYQAMRMFTVHDSRGICKVRATRLVMQTAYYQFIETRLEEISPKE</sequence>
<evidence type="ECO:0000313" key="1">
    <source>
        <dbReference type="EMBL" id="MFC7421560.1"/>
    </source>
</evidence>
<reference evidence="2" key="1">
    <citation type="journal article" date="2019" name="Int. J. Syst. Evol. Microbiol.">
        <title>The Global Catalogue of Microorganisms (GCM) 10K type strain sequencing project: providing services to taxonomists for standard genome sequencing and annotation.</title>
        <authorList>
            <consortium name="The Broad Institute Genomics Platform"/>
            <consortium name="The Broad Institute Genome Sequencing Center for Infectious Disease"/>
            <person name="Wu L."/>
            <person name="Ma J."/>
        </authorList>
    </citation>
    <scope>NUCLEOTIDE SEQUENCE [LARGE SCALE GENOMIC DNA]</scope>
    <source>
        <strain evidence="2">CCUG 62945</strain>
    </source>
</reference>
<keyword evidence="2" id="KW-1185">Reference proteome</keyword>
<proteinExistence type="predicted"/>
<dbReference type="RefSeq" id="WP_380189103.1">
    <property type="nucleotide sequence ID" value="NZ_JBHTBQ010000035.1"/>
</dbReference>
<accession>A0ABW2R625</accession>
<evidence type="ECO:0000313" key="2">
    <source>
        <dbReference type="Proteomes" id="UP001596473"/>
    </source>
</evidence>
<evidence type="ECO:0008006" key="3">
    <source>
        <dbReference type="Google" id="ProtNLM"/>
    </source>
</evidence>
<gene>
    <name evidence="1" type="ORF">ACFQNF_16985</name>
</gene>
<dbReference type="EMBL" id="JBHTBQ010000035">
    <property type="protein sequence ID" value="MFC7421560.1"/>
    <property type="molecule type" value="Genomic_DNA"/>
</dbReference>
<dbReference type="Proteomes" id="UP001596473">
    <property type="component" value="Unassembled WGS sequence"/>
</dbReference>
<name>A0ABW2R625_9NEIS</name>
<comment type="caution">
    <text evidence="1">The sequence shown here is derived from an EMBL/GenBank/DDBJ whole genome shotgun (WGS) entry which is preliminary data.</text>
</comment>
<organism evidence="1 2">
    <name type="scientific">Iodobacter arcticus</name>
    <dbReference type="NCBI Taxonomy" id="590593"/>
    <lineage>
        <taxon>Bacteria</taxon>
        <taxon>Pseudomonadati</taxon>
        <taxon>Pseudomonadota</taxon>
        <taxon>Betaproteobacteria</taxon>
        <taxon>Neisseriales</taxon>
        <taxon>Chitinibacteraceae</taxon>
        <taxon>Iodobacter</taxon>
    </lineage>
</organism>
<protein>
    <recommendedName>
        <fullName evidence="3">PilZ domain-containing protein</fullName>
    </recommendedName>
</protein>